<dbReference type="EMBL" id="CM003605">
    <property type="protein sequence ID" value="KYP69460.1"/>
    <property type="molecule type" value="Genomic_DNA"/>
</dbReference>
<gene>
    <name evidence="6" type="ORF">KK1_008650</name>
</gene>
<dbReference type="OMA" id="VEWIMTK"/>
<comment type="similarity">
    <text evidence="1 5">Belongs to the cytochrome P450 family.</text>
</comment>
<evidence type="ECO:0000256" key="1">
    <source>
        <dbReference type="ARBA" id="ARBA00010617"/>
    </source>
</evidence>
<comment type="cofactor">
    <cofactor evidence="4">
        <name>heme</name>
        <dbReference type="ChEBI" id="CHEBI:30413"/>
    </cofactor>
</comment>
<evidence type="ECO:0000256" key="2">
    <source>
        <dbReference type="ARBA" id="ARBA00022723"/>
    </source>
</evidence>
<keyword evidence="4 5" id="KW-0349">Heme</keyword>
<name>A0A151TR13_CAJCA</name>
<dbReference type="InterPro" id="IPR001128">
    <property type="entry name" value="Cyt_P450"/>
</dbReference>
<dbReference type="Gramene" id="C.cajan_08403.t">
    <property type="protein sequence ID" value="C.cajan_08403.t"/>
    <property type="gene ID" value="C.cajan_08403"/>
</dbReference>
<dbReference type="InterPro" id="IPR017972">
    <property type="entry name" value="Cyt_P450_CS"/>
</dbReference>
<dbReference type="PRINTS" id="PR00465">
    <property type="entry name" value="EP450IV"/>
</dbReference>
<accession>A0A151TR13</accession>
<dbReference type="InterPro" id="IPR002403">
    <property type="entry name" value="Cyt_P450_E_grp-IV"/>
</dbReference>
<sequence length="513" mass="58441">MKGDTKPYKIIEEFGCRMTGILKEWYANLGPVRQNMFHELGNTTAVLGAIHEEFIGDGSLTDRKIRPEFFEMKCCSLKMKDLDKHYLRMLKRFYLLNGLNDPSLKNTYVSSLPVEIQPKLARMAAAINKDFTALTMGWIHQMTQEAVDKLCRQHEYFSNMLRDKGKYARACRKEMDTFTCIILFLLTIIIMKALTSLLFLNRSKTNHKLPPGPIGLPIVGNLHQLGAKPHQSLAYLANTYGPIMSLKLGQITTIVMSSIEMAKEVFLMHDQFLLNSKIPDVMKGANHDEYNLPFIPVSHRWRDLGKLCNGLLFSNKNLVASEGLRYNKVKELLSDIYQNSLRLFVAGIDRLTSTVEWIMTKLLHNPNIMEKAKVELDRSKGVEESDIGKLPYLQAIMKETFKLHPTIPLLLPRKVEVKLEMHGYTIPKGAQVLVNVWAIGRDPDLWDNPCLFSPKRFLGSEIDYRGRSFELTPFGGGRRICPGLPLAIRLLFQLMLGLLINSFDWEPQGGAKP</sequence>
<organism evidence="6 7">
    <name type="scientific">Cajanus cajan</name>
    <name type="common">Pigeon pea</name>
    <name type="synonym">Cajanus indicus</name>
    <dbReference type="NCBI Taxonomy" id="3821"/>
    <lineage>
        <taxon>Eukaryota</taxon>
        <taxon>Viridiplantae</taxon>
        <taxon>Streptophyta</taxon>
        <taxon>Embryophyta</taxon>
        <taxon>Tracheophyta</taxon>
        <taxon>Spermatophyta</taxon>
        <taxon>Magnoliopsida</taxon>
        <taxon>eudicotyledons</taxon>
        <taxon>Gunneridae</taxon>
        <taxon>Pentapetalae</taxon>
        <taxon>rosids</taxon>
        <taxon>fabids</taxon>
        <taxon>Fabales</taxon>
        <taxon>Fabaceae</taxon>
        <taxon>Papilionoideae</taxon>
        <taxon>50 kb inversion clade</taxon>
        <taxon>NPAAA clade</taxon>
        <taxon>indigoferoid/millettioid clade</taxon>
        <taxon>Phaseoleae</taxon>
        <taxon>Cajanus</taxon>
    </lineage>
</organism>
<keyword evidence="5" id="KW-0503">Monooxygenase</keyword>
<keyword evidence="7" id="KW-1185">Reference proteome</keyword>
<proteinExistence type="inferred from homology"/>
<evidence type="ECO:0000256" key="4">
    <source>
        <dbReference type="PIRSR" id="PIRSR602403-1"/>
    </source>
</evidence>
<dbReference type="GO" id="GO:0005506">
    <property type="term" value="F:iron ion binding"/>
    <property type="evidence" value="ECO:0007669"/>
    <property type="project" value="InterPro"/>
</dbReference>
<dbReference type="GO" id="GO:0016705">
    <property type="term" value="F:oxidoreductase activity, acting on paired donors, with incorporation or reduction of molecular oxygen"/>
    <property type="evidence" value="ECO:0007669"/>
    <property type="project" value="InterPro"/>
</dbReference>
<keyword evidence="5" id="KW-0560">Oxidoreductase</keyword>
<dbReference type="Gene3D" id="1.10.630.10">
    <property type="entry name" value="Cytochrome P450"/>
    <property type="match status" value="2"/>
</dbReference>
<keyword evidence="3 4" id="KW-0408">Iron</keyword>
<dbReference type="SUPFAM" id="SSF48264">
    <property type="entry name" value="Cytochrome P450"/>
    <property type="match status" value="1"/>
</dbReference>
<evidence type="ECO:0000256" key="5">
    <source>
        <dbReference type="RuleBase" id="RU000461"/>
    </source>
</evidence>
<evidence type="ECO:0000313" key="7">
    <source>
        <dbReference type="Proteomes" id="UP000075243"/>
    </source>
</evidence>
<evidence type="ECO:0000313" key="6">
    <source>
        <dbReference type="EMBL" id="KYP69460.1"/>
    </source>
</evidence>
<dbReference type="STRING" id="3821.A0A151TR13"/>
<feature type="binding site" description="axial binding residue" evidence="4">
    <location>
        <position position="481"/>
    </location>
    <ligand>
        <name>heme</name>
        <dbReference type="ChEBI" id="CHEBI:30413"/>
    </ligand>
    <ligandPart>
        <name>Fe</name>
        <dbReference type="ChEBI" id="CHEBI:18248"/>
    </ligandPart>
</feature>
<dbReference type="PANTHER" id="PTHR47950:SF48">
    <property type="entry name" value="CYTOCHROME P450 FAMILY PROTEIN, EXPRESSED"/>
    <property type="match status" value="1"/>
</dbReference>
<reference evidence="6 7" key="1">
    <citation type="journal article" date="2012" name="Nat. Biotechnol.">
        <title>Draft genome sequence of pigeonpea (Cajanus cajan), an orphan legume crop of resource-poor farmers.</title>
        <authorList>
            <person name="Varshney R.K."/>
            <person name="Chen W."/>
            <person name="Li Y."/>
            <person name="Bharti A.K."/>
            <person name="Saxena R.K."/>
            <person name="Schlueter J.A."/>
            <person name="Donoghue M.T."/>
            <person name="Azam S."/>
            <person name="Fan G."/>
            <person name="Whaley A.M."/>
            <person name="Farmer A.D."/>
            <person name="Sheridan J."/>
            <person name="Iwata A."/>
            <person name="Tuteja R."/>
            <person name="Penmetsa R.V."/>
            <person name="Wu W."/>
            <person name="Upadhyaya H.D."/>
            <person name="Yang S.P."/>
            <person name="Shah T."/>
            <person name="Saxena K.B."/>
            <person name="Michael T."/>
            <person name="McCombie W.R."/>
            <person name="Yang B."/>
            <person name="Zhang G."/>
            <person name="Yang H."/>
            <person name="Wang J."/>
            <person name="Spillane C."/>
            <person name="Cook D.R."/>
            <person name="May G.D."/>
            <person name="Xu X."/>
            <person name="Jackson S.A."/>
        </authorList>
    </citation>
    <scope>NUCLEOTIDE SEQUENCE [LARGE SCALE GENOMIC DNA]</scope>
    <source>
        <strain evidence="7">cv. Asha</strain>
    </source>
</reference>
<keyword evidence="2 4" id="KW-0479">Metal-binding</keyword>
<protein>
    <submittedName>
        <fullName evidence="6">Cytochrome P450 76C4</fullName>
    </submittedName>
</protein>
<dbReference type="PANTHER" id="PTHR47950">
    <property type="entry name" value="CYTOCHROME P450, FAMILY 76, SUBFAMILY C, POLYPEPTIDE 5-RELATED"/>
    <property type="match status" value="1"/>
</dbReference>
<dbReference type="AlphaFoldDB" id="A0A151TR13"/>
<dbReference type="Pfam" id="PF00067">
    <property type="entry name" value="p450"/>
    <property type="match status" value="1"/>
</dbReference>
<dbReference type="Proteomes" id="UP000075243">
    <property type="component" value="Chromosome 3"/>
</dbReference>
<dbReference type="PRINTS" id="PR00385">
    <property type="entry name" value="P450"/>
</dbReference>
<evidence type="ECO:0000256" key="3">
    <source>
        <dbReference type="ARBA" id="ARBA00023004"/>
    </source>
</evidence>
<dbReference type="PROSITE" id="PS00086">
    <property type="entry name" value="CYTOCHROME_P450"/>
    <property type="match status" value="1"/>
</dbReference>
<dbReference type="GO" id="GO:0004497">
    <property type="term" value="F:monooxygenase activity"/>
    <property type="evidence" value="ECO:0007669"/>
    <property type="project" value="UniProtKB-KW"/>
</dbReference>
<dbReference type="GO" id="GO:0020037">
    <property type="term" value="F:heme binding"/>
    <property type="evidence" value="ECO:0007669"/>
    <property type="project" value="InterPro"/>
</dbReference>
<dbReference type="InterPro" id="IPR036396">
    <property type="entry name" value="Cyt_P450_sf"/>
</dbReference>